<organism evidence="3 4">
    <name type="scientific">Polaromonas naphthalenivorans (strain CJ2)</name>
    <dbReference type="NCBI Taxonomy" id="365044"/>
    <lineage>
        <taxon>Bacteria</taxon>
        <taxon>Pseudomonadati</taxon>
        <taxon>Pseudomonadota</taxon>
        <taxon>Betaproteobacteria</taxon>
        <taxon>Burkholderiales</taxon>
        <taxon>Comamonadaceae</taxon>
        <taxon>Polaromonas</taxon>
    </lineage>
</organism>
<dbReference type="GO" id="GO:0046872">
    <property type="term" value="F:metal ion binding"/>
    <property type="evidence" value="ECO:0007669"/>
    <property type="project" value="UniProtKB-KW"/>
</dbReference>
<evidence type="ECO:0000256" key="1">
    <source>
        <dbReference type="ARBA" id="ARBA00022723"/>
    </source>
</evidence>
<proteinExistence type="predicted"/>
<dbReference type="RefSeq" id="WP_011803442.1">
    <property type="nucleotide sequence ID" value="NC_008781.1"/>
</dbReference>
<reference evidence="4" key="1">
    <citation type="journal article" date="2009" name="Environ. Microbiol.">
        <title>The genome of Polaromonas naphthalenivorans strain CJ2, isolated from coal tar-contaminated sediment, reveals physiological and metabolic versatility and evolution through extensive horizontal gene transfer.</title>
        <authorList>
            <person name="Yagi J.M."/>
            <person name="Sims D."/>
            <person name="Brettin T."/>
            <person name="Bruce D."/>
            <person name="Madsen E.L."/>
        </authorList>
    </citation>
    <scope>NUCLEOTIDE SEQUENCE [LARGE SCALE GENOMIC DNA]</scope>
    <source>
        <strain evidence="4">CJ2</strain>
    </source>
</reference>
<dbReference type="InterPro" id="IPR017969">
    <property type="entry name" value="Heavy-metal-associated_CS"/>
</dbReference>
<keyword evidence="1" id="KW-0479">Metal-binding</keyword>
<dbReference type="eggNOG" id="COG2608">
    <property type="taxonomic scope" value="Bacteria"/>
</dbReference>
<dbReference type="SUPFAM" id="SSF55008">
    <property type="entry name" value="HMA, heavy metal-associated domain"/>
    <property type="match status" value="1"/>
</dbReference>
<dbReference type="InterPro" id="IPR036163">
    <property type="entry name" value="HMA_dom_sf"/>
</dbReference>
<feature type="domain" description="HMA" evidence="2">
    <location>
        <begin position="1"/>
        <end position="62"/>
    </location>
</feature>
<keyword evidence="4" id="KW-1185">Reference proteome</keyword>
<dbReference type="InterPro" id="IPR006121">
    <property type="entry name" value="HMA_dom"/>
</dbReference>
<dbReference type="KEGG" id="pna:Pnap_4089"/>
<sequence length="62" mass="6659">MEFEIPDMSCGHCAGVITKTVKQLDALATVSIDLPAKKVTVQTTQDRQIVADALTEAGYPTH</sequence>
<dbReference type="PROSITE" id="PS01047">
    <property type="entry name" value="HMA_1"/>
    <property type="match status" value="1"/>
</dbReference>
<evidence type="ECO:0000313" key="3">
    <source>
        <dbReference type="EMBL" id="ABM39380.1"/>
    </source>
</evidence>
<dbReference type="OrthoDB" id="9813965at2"/>
<dbReference type="HOGENOM" id="CLU_134973_5_0_4"/>
<evidence type="ECO:0000313" key="4">
    <source>
        <dbReference type="Proteomes" id="UP000000644"/>
    </source>
</evidence>
<dbReference type="EMBL" id="CP000529">
    <property type="protein sequence ID" value="ABM39380.1"/>
    <property type="molecule type" value="Genomic_DNA"/>
</dbReference>
<name>A1VUQ2_POLNA</name>
<dbReference type="PROSITE" id="PS50846">
    <property type="entry name" value="HMA_2"/>
    <property type="match status" value="1"/>
</dbReference>
<protein>
    <submittedName>
        <fullName evidence="3">Heavy metal transport/detoxification protein</fullName>
    </submittedName>
</protein>
<dbReference type="STRING" id="365044.Pnap_4089"/>
<dbReference type="Pfam" id="PF00403">
    <property type="entry name" value="HMA"/>
    <property type="match status" value="1"/>
</dbReference>
<dbReference type="CDD" id="cd00371">
    <property type="entry name" value="HMA"/>
    <property type="match status" value="1"/>
</dbReference>
<accession>A1VUQ2</accession>
<evidence type="ECO:0000259" key="2">
    <source>
        <dbReference type="PROSITE" id="PS50846"/>
    </source>
</evidence>
<dbReference type="Proteomes" id="UP000000644">
    <property type="component" value="Chromosome"/>
</dbReference>
<dbReference type="Gene3D" id="3.30.70.100">
    <property type="match status" value="1"/>
</dbReference>
<dbReference type="AlphaFoldDB" id="A1VUQ2"/>
<gene>
    <name evidence="3" type="ordered locus">Pnap_4089</name>
</gene>